<feature type="region of interest" description="Disordered" evidence="1">
    <location>
        <begin position="200"/>
        <end position="229"/>
    </location>
</feature>
<dbReference type="Proteomes" id="UP000014074">
    <property type="component" value="Unassembled WGS sequence"/>
</dbReference>
<gene>
    <name evidence="3" type="ORF">UCRPA7_5164</name>
</gene>
<feature type="region of interest" description="Disordered" evidence="1">
    <location>
        <begin position="1"/>
        <end position="130"/>
    </location>
</feature>
<dbReference type="GO" id="GO:0003700">
    <property type="term" value="F:DNA-binding transcription factor activity"/>
    <property type="evidence" value="ECO:0007669"/>
    <property type="project" value="InterPro"/>
</dbReference>
<accession>R8BJ14</accession>
<evidence type="ECO:0000259" key="2">
    <source>
        <dbReference type="PROSITE" id="PS00028"/>
    </source>
</evidence>
<organism evidence="3 4">
    <name type="scientific">Phaeoacremonium minimum (strain UCR-PA7)</name>
    <name type="common">Esca disease fungus</name>
    <name type="synonym">Togninia minima</name>
    <dbReference type="NCBI Taxonomy" id="1286976"/>
    <lineage>
        <taxon>Eukaryota</taxon>
        <taxon>Fungi</taxon>
        <taxon>Dikarya</taxon>
        <taxon>Ascomycota</taxon>
        <taxon>Pezizomycotina</taxon>
        <taxon>Sordariomycetes</taxon>
        <taxon>Sordariomycetidae</taxon>
        <taxon>Togniniales</taxon>
        <taxon>Togniniaceae</taxon>
        <taxon>Phaeoacremonium</taxon>
    </lineage>
</organism>
<dbReference type="EMBL" id="KB933173">
    <property type="protein sequence ID" value="EON99300.1"/>
    <property type="molecule type" value="Genomic_DNA"/>
</dbReference>
<dbReference type="eggNOG" id="ENOG502S60G">
    <property type="taxonomic scope" value="Eukaryota"/>
</dbReference>
<dbReference type="GeneID" id="19325689"/>
<keyword evidence="4" id="KW-1185">Reference proteome</keyword>
<dbReference type="InterPro" id="IPR013087">
    <property type="entry name" value="Znf_C2H2_type"/>
</dbReference>
<protein>
    <submittedName>
        <fullName evidence="3">Putative c2h2 finger domain-containing protein</fullName>
    </submittedName>
</protein>
<dbReference type="InterPro" id="IPR039970">
    <property type="entry name" value="TF_Grauzone"/>
</dbReference>
<dbReference type="RefSeq" id="XP_007915902.1">
    <property type="nucleotide sequence ID" value="XM_007917711.1"/>
</dbReference>
<dbReference type="PANTHER" id="PTHR23225">
    <property type="entry name" value="ZINC FINGER PROTEIN"/>
    <property type="match status" value="1"/>
</dbReference>
<evidence type="ECO:0000313" key="4">
    <source>
        <dbReference type="Proteomes" id="UP000014074"/>
    </source>
</evidence>
<feature type="compositionally biased region" description="Pro residues" evidence="1">
    <location>
        <begin position="113"/>
        <end position="124"/>
    </location>
</feature>
<feature type="compositionally biased region" description="Basic and acidic residues" evidence="1">
    <location>
        <begin position="9"/>
        <end position="23"/>
    </location>
</feature>
<feature type="domain" description="C2H2-type" evidence="2">
    <location>
        <begin position="132"/>
        <end position="153"/>
    </location>
</feature>
<dbReference type="HOGENOM" id="CLU_024592_1_0_1"/>
<dbReference type="OrthoDB" id="5388486at2759"/>
<dbReference type="PROSITE" id="PS00028">
    <property type="entry name" value="ZINC_FINGER_C2H2_1"/>
    <property type="match status" value="1"/>
</dbReference>
<dbReference type="AlphaFoldDB" id="R8BJ14"/>
<feature type="compositionally biased region" description="Acidic residues" evidence="1">
    <location>
        <begin position="404"/>
        <end position="414"/>
    </location>
</feature>
<feature type="compositionally biased region" description="Acidic residues" evidence="1">
    <location>
        <begin position="43"/>
        <end position="53"/>
    </location>
</feature>
<dbReference type="KEGG" id="tmn:UCRPA7_5164"/>
<name>R8BJ14_PHAM7</name>
<reference evidence="4" key="1">
    <citation type="journal article" date="2013" name="Genome Announc.">
        <title>Draft genome sequence of the ascomycete Phaeoacremonium aleophilum strain UCR-PA7, a causal agent of the esca disease complex in grapevines.</title>
        <authorList>
            <person name="Blanco-Ulate B."/>
            <person name="Rolshausen P."/>
            <person name="Cantu D."/>
        </authorList>
    </citation>
    <scope>NUCLEOTIDE SEQUENCE [LARGE SCALE GENOMIC DNA]</scope>
    <source>
        <strain evidence="4">UCR-PA7</strain>
    </source>
</reference>
<dbReference type="SMART" id="SM00355">
    <property type="entry name" value="ZnF_C2H2"/>
    <property type="match status" value="2"/>
</dbReference>
<dbReference type="Gene3D" id="3.30.160.60">
    <property type="entry name" value="Classic Zinc Finger"/>
    <property type="match status" value="1"/>
</dbReference>
<evidence type="ECO:0000256" key="1">
    <source>
        <dbReference type="SAM" id="MobiDB-lite"/>
    </source>
</evidence>
<evidence type="ECO:0000313" key="3">
    <source>
        <dbReference type="EMBL" id="EON99300.1"/>
    </source>
</evidence>
<proteinExistence type="predicted"/>
<dbReference type="PANTHER" id="PTHR23225:SF2">
    <property type="entry name" value="AT09679P-RELATED"/>
    <property type="match status" value="1"/>
</dbReference>
<feature type="region of interest" description="Disordered" evidence="1">
    <location>
        <begin position="371"/>
        <end position="414"/>
    </location>
</feature>
<sequence>MDFSIKRVSSPEDMHPVVKDEIHIVLPVPSNKASRSEYPPIGSDDDEDPEEDQNAIIPKVEDDDDDDYEPANKRHRRTNSNNTRRGPKTKRAAAPRSIEKAAPKRQKTGGASSPPPKILPPSPPGSKGSLHCRECSLTFKDQTGFDGHVKKQHTRPFVCVFNFAGCDSTFASKNEWKRHVSSQHLLLHYWLCDQESCAHTKNGPPSPSVVPQTTSNKRSRGRAQEESINVAPQLPNGAIFNRKDLYTQHLRRMHTPLHIKKAVKAGKKSSGSGAHPDWDEHIRVLQQSAVQERCQLPTHMACPAPGCKQAFNGADAWDQRMEHVARHLEKAANGQEQSVVFGGPTDATLMQWCTNPSVGVVKRAANGKWELNNPLKPEGGKDQRQTASTNSDPLIKNEIVVESGGEEDAEGEDE</sequence>